<dbReference type="AlphaFoldDB" id="W0PJ04"/>
<dbReference type="Proteomes" id="UP000019095">
    <property type="component" value="Chromosome"/>
</dbReference>
<dbReference type="EMBL" id="CP003915">
    <property type="protein sequence ID" value="AHG65555.1"/>
    <property type="molecule type" value="Genomic_DNA"/>
</dbReference>
<proteinExistence type="predicted"/>
<dbReference type="PANTHER" id="PTHR44086:SF10">
    <property type="entry name" value="THIOSULFATE SULFURTRANSFERASE_RHODANESE-LIKE DOMAIN-CONTAINING PROTEIN 3"/>
    <property type="match status" value="1"/>
</dbReference>
<dbReference type="SUPFAM" id="SSF52821">
    <property type="entry name" value="Rhodanese/Cell cycle control phosphatase"/>
    <property type="match status" value="4"/>
</dbReference>
<gene>
    <name evidence="2" type="ORF">MIM_c34950</name>
</gene>
<accession>W0PJ04</accession>
<name>W0PJ04_ADVMD</name>
<dbReference type="eggNOG" id="COG2897">
    <property type="taxonomic scope" value="Bacteria"/>
</dbReference>
<evidence type="ECO:0000313" key="2">
    <source>
        <dbReference type="EMBL" id="AHG65555.1"/>
    </source>
</evidence>
<dbReference type="eggNOG" id="COG0607">
    <property type="taxonomic scope" value="Bacteria"/>
</dbReference>
<reference evidence="2 3" key="1">
    <citation type="journal article" date="2014" name="Microbiology">
        <title>Unravelling the complete genome sequence of Advenella mimigardefordensis strain DPN7T and novel insights in the catabolism of the xenobiotic polythioester precursor 3,3'-dithiodipropionate.</title>
        <authorList>
            <person name="Wubbeler J.H."/>
            <person name="Hiessl S."/>
            <person name="Schuldes J."/>
            <person name="Thurmer A."/>
            <person name="Daniel R."/>
            <person name="Steinbuchel A."/>
        </authorList>
    </citation>
    <scope>NUCLEOTIDE SEQUENCE [LARGE SCALE GENOMIC DNA]</scope>
    <source>
        <strain evidence="3">DSM 17166 / LMG 22922 / DPN7</strain>
    </source>
</reference>
<dbReference type="RefSeq" id="WP_025374241.1">
    <property type="nucleotide sequence ID" value="NZ_CP003915.1"/>
</dbReference>
<keyword evidence="3" id="KW-1185">Reference proteome</keyword>
<evidence type="ECO:0000259" key="1">
    <source>
        <dbReference type="PROSITE" id="PS50206"/>
    </source>
</evidence>
<evidence type="ECO:0000313" key="3">
    <source>
        <dbReference type="Proteomes" id="UP000019095"/>
    </source>
</evidence>
<dbReference type="HOGENOM" id="CLU_024972_1_0_4"/>
<dbReference type="PATRIC" id="fig|1247726.3.peg.3864"/>
<dbReference type="InterPro" id="IPR036873">
    <property type="entry name" value="Rhodanese-like_dom_sf"/>
</dbReference>
<dbReference type="Gene3D" id="3.40.250.10">
    <property type="entry name" value="Rhodanese-like domain"/>
    <property type="match status" value="4"/>
</dbReference>
<feature type="domain" description="Rhodanese" evidence="1">
    <location>
        <begin position="23"/>
        <end position="113"/>
    </location>
</feature>
<feature type="domain" description="Rhodanese" evidence="1">
    <location>
        <begin position="282"/>
        <end position="349"/>
    </location>
</feature>
<dbReference type="GO" id="GO:0004792">
    <property type="term" value="F:thiosulfate-cyanide sulfurtransferase activity"/>
    <property type="evidence" value="ECO:0007669"/>
    <property type="project" value="TreeGrafter"/>
</dbReference>
<dbReference type="InterPro" id="IPR001763">
    <property type="entry name" value="Rhodanese-like_dom"/>
</dbReference>
<sequence>MTHASAIVALAIEPTTLHNWLSDNQEIALIDVSEAGQFGEQHLFFATNFPYSRLEPALLDKVPRNDTRLVFTSTDGVVAQLAASRAIELGYNHVHWLAGGTQQWQQENYKTFQGVNVPSKAFSEYVEHAFSTGSITAEALMHAQQSGQDLILLDSRTVQEHRKFHIPGAISCPGGEIVTRFHDVVTSPDTLVVVTCAGRTRGIIGAQSLIDAGVTNRVVALSGGTQGWRLAGLDLYYGPGQETQPASTSAQESARAKARQLEERSSLARINSETLHAWQADQTHTTYIFDIRSRDEFEAGHLAGATWAEGVQLIQCFDEYAVVRHARVVIVDSDGSRATLVAHWLHRLGAQVVLFSPADENASSTSPDVDTAAVARDWEGTPSINAQTAWEWATQGAVLLDARSSERYLQSHAPGALWINRSAIGSTIIEKIEAAGRAIVLADDDTVARLLVQTLLTHLKETVVPGQLAVVEDGFDAWQTAGLALENAPVDLDKHVRIDYLFWLHDRHDGNLDASAAYLQWEADLPTQIGPTSEAGFRLP</sequence>
<dbReference type="SMART" id="SM00450">
    <property type="entry name" value="RHOD"/>
    <property type="match status" value="4"/>
</dbReference>
<dbReference type="PROSITE" id="PS50206">
    <property type="entry name" value="RHODANESE_3"/>
    <property type="match status" value="4"/>
</dbReference>
<protein>
    <submittedName>
        <fullName evidence="2">Rhodanese domain-containing protein</fullName>
    </submittedName>
</protein>
<dbReference type="Pfam" id="PF00581">
    <property type="entry name" value="Rhodanese"/>
    <property type="match status" value="4"/>
</dbReference>
<dbReference type="KEGG" id="amim:MIM_c34950"/>
<feature type="domain" description="Rhodanese" evidence="1">
    <location>
        <begin position="393"/>
        <end position="487"/>
    </location>
</feature>
<dbReference type="PANTHER" id="PTHR44086">
    <property type="entry name" value="THIOSULFATE SULFURTRANSFERASE RDL2, MITOCHONDRIAL-RELATED"/>
    <property type="match status" value="1"/>
</dbReference>
<organism evidence="2 3">
    <name type="scientific">Advenella mimigardefordensis (strain DSM 17166 / LMG 22922 / DPN7)</name>
    <dbReference type="NCBI Taxonomy" id="1247726"/>
    <lineage>
        <taxon>Bacteria</taxon>
        <taxon>Pseudomonadati</taxon>
        <taxon>Pseudomonadota</taxon>
        <taxon>Betaproteobacteria</taxon>
        <taxon>Burkholderiales</taxon>
        <taxon>Alcaligenaceae</taxon>
    </lineage>
</organism>
<dbReference type="STRING" id="1247726.MIM_c34950"/>
<dbReference type="OrthoDB" id="1445766at2"/>
<feature type="domain" description="Rhodanese" evidence="1">
    <location>
        <begin position="146"/>
        <end position="237"/>
    </location>
</feature>